<dbReference type="EMBL" id="FODD01000002">
    <property type="protein sequence ID" value="SEN20918.1"/>
    <property type="molecule type" value="Genomic_DNA"/>
</dbReference>
<accession>A0A1H8EQ83</accession>
<keyword evidence="1" id="KW-0732">Signal</keyword>
<evidence type="ECO:0000313" key="2">
    <source>
        <dbReference type="EMBL" id="SEN20918.1"/>
    </source>
</evidence>
<feature type="chain" id="PRO_5010242124" evidence="1">
    <location>
        <begin position="43"/>
        <end position="137"/>
    </location>
</feature>
<feature type="signal peptide" evidence="1">
    <location>
        <begin position="1"/>
        <end position="42"/>
    </location>
</feature>
<proteinExistence type="predicted"/>
<name>A0A1H8EQ83_9ACTN</name>
<dbReference type="AlphaFoldDB" id="A0A1H8EQ83"/>
<dbReference type="RefSeq" id="WP_069461875.1">
    <property type="nucleotide sequence ID" value="NZ_FODD01000002.1"/>
</dbReference>
<gene>
    <name evidence="2" type="ORF">SAMN05216267_1002292</name>
</gene>
<dbReference type="OrthoDB" id="3855507at2"/>
<organism evidence="2 3">
    <name type="scientific">Actinacidiphila rubida</name>
    <dbReference type="NCBI Taxonomy" id="310780"/>
    <lineage>
        <taxon>Bacteria</taxon>
        <taxon>Bacillati</taxon>
        <taxon>Actinomycetota</taxon>
        <taxon>Actinomycetes</taxon>
        <taxon>Kitasatosporales</taxon>
        <taxon>Streptomycetaceae</taxon>
        <taxon>Actinacidiphila</taxon>
    </lineage>
</organism>
<keyword evidence="3" id="KW-1185">Reference proteome</keyword>
<sequence>MQNEARRMSAVARRLGRRLAAGTAVGALTVGALAMSSGSAFADSQYFLTDTGHGVGVYSQPNSASPKTFGDLWSDDLDSIYPHCWTVGNNVGNGDVWYQISNLYSIYYGEDHPGIQYVYGGYVDGNALFHSNTLPRC</sequence>
<evidence type="ECO:0000256" key="1">
    <source>
        <dbReference type="SAM" id="SignalP"/>
    </source>
</evidence>
<reference evidence="2 3" key="1">
    <citation type="submission" date="2016-10" db="EMBL/GenBank/DDBJ databases">
        <authorList>
            <person name="de Groot N.N."/>
        </authorList>
    </citation>
    <scope>NUCLEOTIDE SEQUENCE [LARGE SCALE GENOMIC DNA]</scope>
    <source>
        <strain evidence="2 3">CGMCC 4.2026</strain>
    </source>
</reference>
<dbReference type="Proteomes" id="UP000181951">
    <property type="component" value="Unassembled WGS sequence"/>
</dbReference>
<evidence type="ECO:0000313" key="3">
    <source>
        <dbReference type="Proteomes" id="UP000181951"/>
    </source>
</evidence>
<protein>
    <submittedName>
        <fullName evidence="2">Uncharacterized protein</fullName>
    </submittedName>
</protein>